<gene>
    <name evidence="1" type="ORF">HNP76_001178</name>
</gene>
<keyword evidence="2" id="KW-1185">Reference proteome</keyword>
<organism evidence="1 2">
    <name type="scientific">Treponema ruminis</name>
    <dbReference type="NCBI Taxonomy" id="744515"/>
    <lineage>
        <taxon>Bacteria</taxon>
        <taxon>Pseudomonadati</taxon>
        <taxon>Spirochaetota</taxon>
        <taxon>Spirochaetia</taxon>
        <taxon>Spirochaetales</taxon>
        <taxon>Treponemataceae</taxon>
        <taxon>Treponema</taxon>
    </lineage>
</organism>
<dbReference type="InterPro" id="IPR038636">
    <property type="entry name" value="Wzi_sf"/>
</dbReference>
<evidence type="ECO:0000313" key="1">
    <source>
        <dbReference type="EMBL" id="MBB5225821.1"/>
    </source>
</evidence>
<proteinExistence type="predicted"/>
<dbReference type="AlphaFoldDB" id="A0A7W8G8L6"/>
<dbReference type="EMBL" id="JACHFQ010000003">
    <property type="protein sequence ID" value="MBB5225821.1"/>
    <property type="molecule type" value="Genomic_DNA"/>
</dbReference>
<evidence type="ECO:0000313" key="2">
    <source>
        <dbReference type="Proteomes" id="UP000518887"/>
    </source>
</evidence>
<sequence>MKKFFFLLISLFTFHFSIYARGEQELVPCGHWIYDSILAISLDSGIVNFADCAPYSIQELKVYLSEIDYDSLSEASKVEYDKIFEYFDEETKLSIGYDILSIGMEPSLNISGFGKSSSDIDWVFDRYSRKPLLDAPATITAGDYATLSMDTYLAQNRGMTLHNYNYTNVPLAADQIDIEFPDTGYFSTGKMLTEKTGFGFQLGSGSRSVGKTLTGSMIWSDYLTGVAYGQMEFYNPVFKYTGSVSQFNVDKYLYAHQIDVRLFKKLQVTFLEGLLVYAPMELRFMNPWTVFHGFAAWRDYDSSADDTESHTCDYFGVKFQFAPVRNLRFYGLFAMTQFQTPFETSNFEEDSTPNGLGLQGGTDFFIPAAGGRFRFSIEGSWADPYLYIKESPNWSMVRTYSENIGDYSVFYEWLGSPFGPDTISAELKMGYEVPSKWSVDLIYLYMARGEYSGSSVFNPDVWGGSKRPDDGKELGDRSRSAYSWPFPDTYAGEENQSYRKSLQSLASPSGTPEYVNRLSLRASIKPADYLTFVLQPSYVMIFNRHNQQGENVKGFEVAAALNLNFIKF</sequence>
<dbReference type="Proteomes" id="UP000518887">
    <property type="component" value="Unassembled WGS sequence"/>
</dbReference>
<evidence type="ECO:0008006" key="3">
    <source>
        <dbReference type="Google" id="ProtNLM"/>
    </source>
</evidence>
<protein>
    <recommendedName>
        <fullName evidence="3">Capsule assembly Wzi family protein</fullName>
    </recommendedName>
</protein>
<name>A0A7W8G8L6_9SPIR</name>
<reference evidence="1 2" key="1">
    <citation type="submission" date="2020-08" db="EMBL/GenBank/DDBJ databases">
        <title>Genomic Encyclopedia of Type Strains, Phase IV (KMG-IV): sequencing the most valuable type-strain genomes for metagenomic binning, comparative biology and taxonomic classification.</title>
        <authorList>
            <person name="Goeker M."/>
        </authorList>
    </citation>
    <scope>NUCLEOTIDE SEQUENCE [LARGE SCALE GENOMIC DNA]</scope>
    <source>
        <strain evidence="1 2">DSM 103462</strain>
    </source>
</reference>
<dbReference type="Gene3D" id="2.40.160.130">
    <property type="entry name" value="Capsule assembly protein Wzi"/>
    <property type="match status" value="1"/>
</dbReference>
<dbReference type="RefSeq" id="WP_184658467.1">
    <property type="nucleotide sequence ID" value="NZ_CP031518.1"/>
</dbReference>
<comment type="caution">
    <text evidence="1">The sequence shown here is derived from an EMBL/GenBank/DDBJ whole genome shotgun (WGS) entry which is preliminary data.</text>
</comment>
<accession>A0A7W8G8L6</accession>